<protein>
    <submittedName>
        <fullName evidence="1">Uncharacterized protein</fullName>
    </submittedName>
</protein>
<dbReference type="Proteomes" id="UP000176244">
    <property type="component" value="Unassembled WGS sequence"/>
</dbReference>
<dbReference type="STRING" id="52694.ACWI_03740"/>
<dbReference type="EMBL" id="LKEU01000012">
    <property type="protein sequence ID" value="OFV72124.1"/>
    <property type="molecule type" value="Genomic_DNA"/>
</dbReference>
<sequence>MIYFEKNKETNAVEIIHYQPFDAINGLGKTEAELLQTGVLIDTIPQPVATVGKMGVLYHTDAQGLYYVYIDVPKTPEQLQAERIAQLEADVATANYALMMGGLI</sequence>
<gene>
    <name evidence="1" type="ORF">ACWI_03740</name>
</gene>
<proteinExistence type="predicted"/>
<name>A0A1F2PMR6_9FIRM</name>
<dbReference type="OrthoDB" id="2476654at2"/>
<dbReference type="RefSeq" id="WP_070369743.1">
    <property type="nucleotide sequence ID" value="NZ_LKEU01000012.1"/>
</dbReference>
<organism evidence="1 2">
    <name type="scientific">Acetobacterium wieringae</name>
    <dbReference type="NCBI Taxonomy" id="52694"/>
    <lineage>
        <taxon>Bacteria</taxon>
        <taxon>Bacillati</taxon>
        <taxon>Bacillota</taxon>
        <taxon>Clostridia</taxon>
        <taxon>Eubacteriales</taxon>
        <taxon>Eubacteriaceae</taxon>
        <taxon>Acetobacterium</taxon>
    </lineage>
</organism>
<dbReference type="AlphaFoldDB" id="A0A1F2PMR6"/>
<reference evidence="1 2" key="1">
    <citation type="submission" date="2015-09" db="EMBL/GenBank/DDBJ databases">
        <title>Genome sequence of Acetobacterium wieringae DSM 1911.</title>
        <authorList>
            <person name="Poehlein A."/>
            <person name="Bengelsdorf F.R."/>
            <person name="Schiel-Bengelsdorf B."/>
            <person name="Duerre P."/>
            <person name="Daniel R."/>
        </authorList>
    </citation>
    <scope>NUCLEOTIDE SEQUENCE [LARGE SCALE GENOMIC DNA]</scope>
    <source>
        <strain evidence="1 2">DSM 1911</strain>
    </source>
</reference>
<evidence type="ECO:0000313" key="2">
    <source>
        <dbReference type="Proteomes" id="UP000176244"/>
    </source>
</evidence>
<accession>A0A1F2PMR6</accession>
<comment type="caution">
    <text evidence="1">The sequence shown here is derived from an EMBL/GenBank/DDBJ whole genome shotgun (WGS) entry which is preliminary data.</text>
</comment>
<evidence type="ECO:0000313" key="1">
    <source>
        <dbReference type="EMBL" id="OFV72124.1"/>
    </source>
</evidence>